<dbReference type="GO" id="GO:0005634">
    <property type="term" value="C:nucleus"/>
    <property type="evidence" value="ECO:0007669"/>
    <property type="project" value="UniProtKB-SubCell"/>
</dbReference>
<reference evidence="9" key="1">
    <citation type="journal article" date="2021" name="bioRxiv">
        <title>Whole Genome Assembly and Annotation of Northern Wild Rice, Zizania palustris L., Supports a Whole Genome Duplication in the Zizania Genus.</title>
        <authorList>
            <person name="Haas M."/>
            <person name="Kono T."/>
            <person name="Macchietto M."/>
            <person name="Millas R."/>
            <person name="McGilp L."/>
            <person name="Shao M."/>
            <person name="Duquette J."/>
            <person name="Hirsch C.N."/>
            <person name="Kimball J."/>
        </authorList>
    </citation>
    <scope>NUCLEOTIDE SEQUENCE</scope>
    <source>
        <tissue evidence="9">Fresh leaf tissue</tissue>
    </source>
</reference>
<dbReference type="PANTHER" id="PTHR33077:SF50">
    <property type="entry name" value="PROTEIN TIFY 10C"/>
    <property type="match status" value="1"/>
</dbReference>
<keyword evidence="3" id="KW-0832">Ubl conjugation</keyword>
<keyword evidence="6" id="KW-0539">Nucleus</keyword>
<dbReference type="GO" id="GO:0009611">
    <property type="term" value="P:response to wounding"/>
    <property type="evidence" value="ECO:0007669"/>
    <property type="project" value="UniProtKB-UniRule"/>
</dbReference>
<dbReference type="OrthoDB" id="1937734at2759"/>
<comment type="similarity">
    <text evidence="1 6">Belongs to the TIFY/JAZ family.</text>
</comment>
<dbReference type="Pfam" id="PF06200">
    <property type="entry name" value="tify"/>
    <property type="match status" value="1"/>
</dbReference>
<dbReference type="Pfam" id="PF09425">
    <property type="entry name" value="Jas_motif"/>
    <property type="match status" value="1"/>
</dbReference>
<gene>
    <name evidence="9" type="ORF">GUJ93_ZPchr0009g1698</name>
</gene>
<dbReference type="InterPro" id="IPR018467">
    <property type="entry name" value="CCT_CS"/>
</dbReference>
<dbReference type="PROSITE" id="PS51320">
    <property type="entry name" value="TIFY"/>
    <property type="match status" value="1"/>
</dbReference>
<feature type="region of interest" description="Disordered" evidence="7">
    <location>
        <begin position="183"/>
        <end position="208"/>
    </location>
</feature>
<dbReference type="Proteomes" id="UP000729402">
    <property type="component" value="Unassembled WGS sequence"/>
</dbReference>
<keyword evidence="10" id="KW-1185">Reference proteome</keyword>
<dbReference type="GO" id="GO:2000022">
    <property type="term" value="P:regulation of jasmonic acid mediated signaling pathway"/>
    <property type="evidence" value="ECO:0007669"/>
    <property type="project" value="UniProtKB-UniRule"/>
</dbReference>
<comment type="caution">
    <text evidence="9">The sequence shown here is derived from an EMBL/GenBank/DDBJ whole genome shotgun (WGS) entry which is preliminary data.</text>
</comment>
<feature type="compositionally biased region" description="Polar residues" evidence="7">
    <location>
        <begin position="191"/>
        <end position="204"/>
    </location>
</feature>
<evidence type="ECO:0000256" key="2">
    <source>
        <dbReference type="ARBA" id="ARBA00022819"/>
    </source>
</evidence>
<evidence type="ECO:0000256" key="7">
    <source>
        <dbReference type="SAM" id="MobiDB-lite"/>
    </source>
</evidence>
<keyword evidence="5" id="KW-0804">Transcription</keyword>
<comment type="function">
    <text evidence="6">Repressor of jasmonate responses.</text>
</comment>
<name>A0A8J5VMF4_ZIZPA</name>
<sequence>MGGEEMAGRATAAASAAGKDKSSFAVTCSLLSKYLKEKKGGLLGLDLGMPPPPPAAAVRAGGAFRLPPTTMNLLSALDAPPAEKQNAADSVPLSLDKAGAEPPLNAPTDDQNAREEAVEQARPLTIFYGGKVVVFDNFPSTKVKDLLKIVRSGDGVDKSMPRPAHNDLPIARRNSLHRFLEKRKGRITGNAPYQDSSPVASSKKANGDRSWLGFGQEVTINQEII</sequence>
<feature type="domain" description="Tify" evidence="8">
    <location>
        <begin position="117"/>
        <end position="152"/>
    </location>
</feature>
<organism evidence="9 10">
    <name type="scientific">Zizania palustris</name>
    <name type="common">Northern wild rice</name>
    <dbReference type="NCBI Taxonomy" id="103762"/>
    <lineage>
        <taxon>Eukaryota</taxon>
        <taxon>Viridiplantae</taxon>
        <taxon>Streptophyta</taxon>
        <taxon>Embryophyta</taxon>
        <taxon>Tracheophyta</taxon>
        <taxon>Spermatophyta</taxon>
        <taxon>Magnoliopsida</taxon>
        <taxon>Liliopsida</taxon>
        <taxon>Poales</taxon>
        <taxon>Poaceae</taxon>
        <taxon>BOP clade</taxon>
        <taxon>Oryzoideae</taxon>
        <taxon>Oryzeae</taxon>
        <taxon>Zizaniinae</taxon>
        <taxon>Zizania</taxon>
    </lineage>
</organism>
<evidence type="ECO:0000256" key="4">
    <source>
        <dbReference type="ARBA" id="ARBA00023015"/>
    </source>
</evidence>
<reference evidence="9" key="2">
    <citation type="submission" date="2021-02" db="EMBL/GenBank/DDBJ databases">
        <authorList>
            <person name="Kimball J.A."/>
            <person name="Haas M.W."/>
            <person name="Macchietto M."/>
            <person name="Kono T."/>
            <person name="Duquette J."/>
            <person name="Shao M."/>
        </authorList>
    </citation>
    <scope>NUCLEOTIDE SEQUENCE</scope>
    <source>
        <tissue evidence="9">Fresh leaf tissue</tissue>
    </source>
</reference>
<comment type="subcellular location">
    <subcellularLocation>
        <location evidence="6">Nucleus</location>
    </subcellularLocation>
</comment>
<dbReference type="InterPro" id="IPR010399">
    <property type="entry name" value="Tify_dom"/>
</dbReference>
<feature type="region of interest" description="Disordered" evidence="7">
    <location>
        <begin position="1"/>
        <end position="22"/>
    </location>
</feature>
<evidence type="ECO:0000313" key="10">
    <source>
        <dbReference type="Proteomes" id="UP000729402"/>
    </source>
</evidence>
<dbReference type="EMBL" id="JAAALK010000289">
    <property type="protein sequence ID" value="KAG8050104.1"/>
    <property type="molecule type" value="Genomic_DNA"/>
</dbReference>
<dbReference type="SMART" id="SM00979">
    <property type="entry name" value="TIFY"/>
    <property type="match status" value="1"/>
</dbReference>
<comment type="domain">
    <text evidence="6">The jas domain is required for interaction with COI1.</text>
</comment>
<accession>A0A8J5VMF4</accession>
<dbReference type="PANTHER" id="PTHR33077">
    <property type="entry name" value="PROTEIN TIFY 4A-RELATED-RELATED"/>
    <property type="match status" value="1"/>
</dbReference>
<dbReference type="InterPro" id="IPR040390">
    <property type="entry name" value="TIFY/JAZ"/>
</dbReference>
<proteinExistence type="inferred from homology"/>
<evidence type="ECO:0000256" key="1">
    <source>
        <dbReference type="ARBA" id="ARBA00008614"/>
    </source>
</evidence>
<feature type="compositionally biased region" description="Low complexity" evidence="7">
    <location>
        <begin position="8"/>
        <end position="17"/>
    </location>
</feature>
<feature type="region of interest" description="Disordered" evidence="7">
    <location>
        <begin position="81"/>
        <end position="116"/>
    </location>
</feature>
<keyword evidence="4" id="KW-0805">Transcription regulation</keyword>
<evidence type="ECO:0000313" key="9">
    <source>
        <dbReference type="EMBL" id="KAG8050104.1"/>
    </source>
</evidence>
<evidence type="ECO:0000259" key="8">
    <source>
        <dbReference type="PROSITE" id="PS51320"/>
    </source>
</evidence>
<dbReference type="GO" id="GO:0031347">
    <property type="term" value="P:regulation of defense response"/>
    <property type="evidence" value="ECO:0007669"/>
    <property type="project" value="UniProtKB-UniRule"/>
</dbReference>
<protein>
    <recommendedName>
        <fullName evidence="6">Protein TIFY</fullName>
    </recommendedName>
    <alternativeName>
        <fullName evidence="6">Jasmonate ZIM domain-containing protein</fullName>
    </alternativeName>
</protein>
<evidence type="ECO:0000256" key="5">
    <source>
        <dbReference type="ARBA" id="ARBA00023163"/>
    </source>
</evidence>
<evidence type="ECO:0000256" key="6">
    <source>
        <dbReference type="RuleBase" id="RU369065"/>
    </source>
</evidence>
<evidence type="ECO:0000256" key="3">
    <source>
        <dbReference type="ARBA" id="ARBA00022843"/>
    </source>
</evidence>
<keyword evidence="2 6" id="KW-1184">Jasmonic acid signaling pathway</keyword>
<dbReference type="AlphaFoldDB" id="A0A8J5VMF4"/>